<name>A0A4Y6PSJ9_PERCE</name>
<sequence length="86" mass="9278">MKKLTALIVALSFVGMAAPAFAQSQQDEVPTDFIDIVDGLDIDGNIKVPGAESYDARDEAKFNPLFDAKRSFMPKIKSSARASALD</sequence>
<evidence type="ECO:0000313" key="2">
    <source>
        <dbReference type="EMBL" id="QDG51301.1"/>
    </source>
</evidence>
<protein>
    <submittedName>
        <fullName evidence="2">Uncharacterized protein</fullName>
    </submittedName>
</protein>
<dbReference type="RefSeq" id="WP_141197786.1">
    <property type="nucleotide sequence ID" value="NZ_CP041186.1"/>
</dbReference>
<keyword evidence="3" id="KW-1185">Reference proteome</keyword>
<accession>A0A4Y6PSJ9</accession>
<organism evidence="2 3">
    <name type="scientific">Persicimonas caeni</name>
    <dbReference type="NCBI Taxonomy" id="2292766"/>
    <lineage>
        <taxon>Bacteria</taxon>
        <taxon>Deltaproteobacteria</taxon>
        <taxon>Bradymonadales</taxon>
        <taxon>Bradymonadaceae</taxon>
        <taxon>Persicimonas</taxon>
    </lineage>
</organism>
<evidence type="ECO:0000256" key="1">
    <source>
        <dbReference type="SAM" id="SignalP"/>
    </source>
</evidence>
<keyword evidence="1" id="KW-0732">Signal</keyword>
<gene>
    <name evidence="2" type="ORF">FIV42_11280</name>
</gene>
<feature type="chain" id="PRO_5030106362" evidence="1">
    <location>
        <begin position="23"/>
        <end position="86"/>
    </location>
</feature>
<accession>A0A5B8Y3P6</accession>
<reference evidence="2 3" key="1">
    <citation type="submission" date="2019-06" db="EMBL/GenBank/DDBJ databases">
        <title>Persicimonas caeni gen. nov., sp. nov., a predatory bacterium isolated from solar saltern.</title>
        <authorList>
            <person name="Wang S."/>
        </authorList>
    </citation>
    <scope>NUCLEOTIDE SEQUENCE [LARGE SCALE GENOMIC DNA]</scope>
    <source>
        <strain evidence="2 3">YN101</strain>
    </source>
</reference>
<proteinExistence type="predicted"/>
<dbReference type="AlphaFoldDB" id="A0A4Y6PSJ9"/>
<feature type="signal peptide" evidence="1">
    <location>
        <begin position="1"/>
        <end position="22"/>
    </location>
</feature>
<dbReference type="Proteomes" id="UP000315995">
    <property type="component" value="Chromosome"/>
</dbReference>
<evidence type="ECO:0000313" key="3">
    <source>
        <dbReference type="Proteomes" id="UP000315995"/>
    </source>
</evidence>
<dbReference type="EMBL" id="CP041186">
    <property type="protein sequence ID" value="QDG51301.1"/>
    <property type="molecule type" value="Genomic_DNA"/>
</dbReference>